<keyword evidence="2" id="KW-1185">Reference proteome</keyword>
<dbReference type="GeneID" id="28836887"/>
<evidence type="ECO:0000313" key="1">
    <source>
        <dbReference type="EMBL" id="OBT98533.1"/>
    </source>
</evidence>
<dbReference type="OrthoDB" id="3468019at2759"/>
<dbReference type="Proteomes" id="UP000091956">
    <property type="component" value="Unassembled WGS sequence"/>
</dbReference>
<sequence length="125" mass="14096">MGANIQEWFKAFYATSDDGTAHEKYTTFFAEDATLIMGDNRVVGQADILQLRTGMWSKISSRKHTYTYYSSTERPDTYMLEGDVVYGLKAGGEATMKWVAKAEFEGQGSDRRLAFYQVFLNAGSK</sequence>
<reference evidence="2" key="2">
    <citation type="journal article" date="2018" name="Nat. Commun.">
        <title>Extreme sensitivity to ultraviolet light in the fungal pathogen causing white-nose syndrome of bats.</title>
        <authorList>
            <person name="Palmer J.M."/>
            <person name="Drees K.P."/>
            <person name="Foster J.T."/>
            <person name="Lindner D.L."/>
        </authorList>
    </citation>
    <scope>NUCLEOTIDE SEQUENCE [LARGE SCALE GENOMIC DNA]</scope>
    <source>
        <strain evidence="2">UAMH 10579</strain>
    </source>
</reference>
<dbReference type="SUPFAM" id="SSF54427">
    <property type="entry name" value="NTF2-like"/>
    <property type="match status" value="1"/>
</dbReference>
<proteinExistence type="predicted"/>
<dbReference type="Gene3D" id="3.10.450.50">
    <property type="match status" value="1"/>
</dbReference>
<gene>
    <name evidence="1" type="ORF">VE01_03501</name>
</gene>
<reference evidence="1 2" key="1">
    <citation type="submission" date="2016-03" db="EMBL/GenBank/DDBJ databases">
        <title>Comparative genomics of Pseudogymnoascus destructans, the fungus causing white-nose syndrome of bats.</title>
        <authorList>
            <person name="Palmer J.M."/>
            <person name="Drees K.P."/>
            <person name="Foster J.T."/>
            <person name="Lindner D.L."/>
        </authorList>
    </citation>
    <scope>NUCLEOTIDE SEQUENCE [LARGE SCALE GENOMIC DNA]</scope>
    <source>
        <strain evidence="1 2">UAMH 10579</strain>
    </source>
</reference>
<evidence type="ECO:0008006" key="3">
    <source>
        <dbReference type="Google" id="ProtNLM"/>
    </source>
</evidence>
<protein>
    <recommendedName>
        <fullName evidence="3">SnoaL-like domain-containing protein</fullName>
    </recommendedName>
</protein>
<dbReference type="PANTHER" id="PTHR39401:SF1">
    <property type="entry name" value="SNOAL-LIKE DOMAIN-CONTAINING PROTEIN"/>
    <property type="match status" value="1"/>
</dbReference>
<dbReference type="AlphaFoldDB" id="A0A1B8GRS9"/>
<name>A0A1B8GRS9_9PEZI</name>
<dbReference type="EMBL" id="KV460216">
    <property type="protein sequence ID" value="OBT98533.1"/>
    <property type="molecule type" value="Genomic_DNA"/>
</dbReference>
<dbReference type="InterPro" id="IPR032710">
    <property type="entry name" value="NTF2-like_dom_sf"/>
</dbReference>
<dbReference type="RefSeq" id="XP_018132266.1">
    <property type="nucleotide sequence ID" value="XM_018272990.2"/>
</dbReference>
<dbReference type="PANTHER" id="PTHR39401">
    <property type="entry name" value="SNOAL-LIKE DOMAIN-CONTAINING PROTEIN"/>
    <property type="match status" value="1"/>
</dbReference>
<evidence type="ECO:0000313" key="2">
    <source>
        <dbReference type="Proteomes" id="UP000091956"/>
    </source>
</evidence>
<dbReference type="STRING" id="342668.A0A1B8GRS9"/>
<organism evidence="1 2">
    <name type="scientific">Pseudogymnoascus verrucosus</name>
    <dbReference type="NCBI Taxonomy" id="342668"/>
    <lineage>
        <taxon>Eukaryota</taxon>
        <taxon>Fungi</taxon>
        <taxon>Dikarya</taxon>
        <taxon>Ascomycota</taxon>
        <taxon>Pezizomycotina</taxon>
        <taxon>Leotiomycetes</taxon>
        <taxon>Thelebolales</taxon>
        <taxon>Thelebolaceae</taxon>
        <taxon>Pseudogymnoascus</taxon>
    </lineage>
</organism>
<accession>A0A1B8GRS9</accession>